<keyword evidence="1" id="KW-0472">Membrane</keyword>
<keyword evidence="1" id="KW-1133">Transmembrane helix</keyword>
<sequence length="94" mass="10139">MKAAALNSSYSKRLYKRGNDIGTLALSFSSPGGPTQIEKSSLEPKTEHLVENKPNRTTNRRLIAISRTTRFLVALIASVALIGLAAAISPTNRD</sequence>
<dbReference type="Proteomes" id="UP000251960">
    <property type="component" value="Chromosome 1"/>
</dbReference>
<dbReference type="AlphaFoldDB" id="A0A317Y544"/>
<organism evidence="2">
    <name type="scientific">Zea mays</name>
    <name type="common">Maize</name>
    <dbReference type="NCBI Taxonomy" id="4577"/>
    <lineage>
        <taxon>Eukaryota</taxon>
        <taxon>Viridiplantae</taxon>
        <taxon>Streptophyta</taxon>
        <taxon>Embryophyta</taxon>
        <taxon>Tracheophyta</taxon>
        <taxon>Spermatophyta</taxon>
        <taxon>Magnoliopsida</taxon>
        <taxon>Liliopsida</taxon>
        <taxon>Poales</taxon>
        <taxon>Poaceae</taxon>
        <taxon>PACMAD clade</taxon>
        <taxon>Panicoideae</taxon>
        <taxon>Andropogonodae</taxon>
        <taxon>Andropogoneae</taxon>
        <taxon>Tripsacinae</taxon>
        <taxon>Zea</taxon>
    </lineage>
</organism>
<comment type="caution">
    <text evidence="2">The sequence shown here is derived from an EMBL/GenBank/DDBJ whole genome shotgun (WGS) entry which is preliminary data.</text>
</comment>
<keyword evidence="1" id="KW-0812">Transmembrane</keyword>
<proteinExistence type="predicted"/>
<gene>
    <name evidence="2" type="ORF">Zm00014a_002954</name>
</gene>
<evidence type="ECO:0000313" key="2">
    <source>
        <dbReference type="EMBL" id="PWZ52901.1"/>
    </source>
</evidence>
<accession>A0A317Y544</accession>
<protein>
    <submittedName>
        <fullName evidence="2">Uncharacterized protein</fullName>
    </submittedName>
</protein>
<evidence type="ECO:0000256" key="1">
    <source>
        <dbReference type="SAM" id="Phobius"/>
    </source>
</evidence>
<name>A0A317Y544_MAIZE</name>
<reference evidence="2" key="1">
    <citation type="journal article" date="2018" name="Nat. Genet.">
        <title>Extensive intraspecific gene order and gene structural variations between Mo17 and other maize genomes.</title>
        <authorList>
            <person name="Sun S."/>
            <person name="Zhou Y."/>
            <person name="Chen J."/>
            <person name="Shi J."/>
            <person name="Zhao H."/>
            <person name="Zhao H."/>
            <person name="Song W."/>
            <person name="Zhang M."/>
            <person name="Cui Y."/>
            <person name="Dong X."/>
            <person name="Liu H."/>
            <person name="Ma X."/>
            <person name="Jiao Y."/>
            <person name="Wang B."/>
            <person name="Wei X."/>
            <person name="Stein J.C."/>
            <person name="Glaubitz J.C."/>
            <person name="Lu F."/>
            <person name="Yu G."/>
            <person name="Liang C."/>
            <person name="Fengler K."/>
            <person name="Li B."/>
            <person name="Rafalski A."/>
            <person name="Schnable P.S."/>
            <person name="Ware D.H."/>
            <person name="Buckler E.S."/>
            <person name="Lai J."/>
        </authorList>
    </citation>
    <scope>NUCLEOTIDE SEQUENCE [LARGE SCALE GENOMIC DNA]</scope>
    <source>
        <tissue evidence="2">Seedling</tissue>
    </source>
</reference>
<feature type="transmembrane region" description="Helical" evidence="1">
    <location>
        <begin position="71"/>
        <end position="89"/>
    </location>
</feature>
<dbReference type="EMBL" id="NCVQ01000001">
    <property type="protein sequence ID" value="PWZ52901.1"/>
    <property type="molecule type" value="Genomic_DNA"/>
</dbReference>